<dbReference type="Proteomes" id="UP000600101">
    <property type="component" value="Unassembled WGS sequence"/>
</dbReference>
<name>A0A9X0QZ25_9PROT</name>
<gene>
    <name evidence="2" type="ORF">H7965_13275</name>
</gene>
<evidence type="ECO:0000313" key="2">
    <source>
        <dbReference type="EMBL" id="MBC4016290.1"/>
    </source>
</evidence>
<dbReference type="EMBL" id="JACOMF010000014">
    <property type="protein sequence ID" value="MBC4016290.1"/>
    <property type="molecule type" value="Genomic_DNA"/>
</dbReference>
<keyword evidence="1" id="KW-0472">Membrane</keyword>
<evidence type="ECO:0000313" key="3">
    <source>
        <dbReference type="Proteomes" id="UP000600101"/>
    </source>
</evidence>
<sequence length="88" mass="9715">MEASSDAQRSSGLWPWLADLALIAGCATLLRLPTLSISTFDNAGTWDEHAFILAARDVPLGQFPYLTFWDHKPPGSPDHPPLIQRTSR</sequence>
<evidence type="ECO:0000256" key="1">
    <source>
        <dbReference type="SAM" id="Phobius"/>
    </source>
</evidence>
<comment type="caution">
    <text evidence="2">The sequence shown here is derived from an EMBL/GenBank/DDBJ whole genome shotgun (WGS) entry which is preliminary data.</text>
</comment>
<reference evidence="2" key="1">
    <citation type="submission" date="2020-08" db="EMBL/GenBank/DDBJ databases">
        <authorList>
            <person name="Hu Y."/>
            <person name="Nguyen S.V."/>
            <person name="Li F."/>
            <person name="Fanning S."/>
        </authorList>
    </citation>
    <scope>NUCLEOTIDE SEQUENCE</scope>
    <source>
        <strain evidence="2">SYSU D8009</strain>
    </source>
</reference>
<organism evidence="2 3">
    <name type="scientific">Siccirubricoccus deserti</name>
    <dbReference type="NCBI Taxonomy" id="2013562"/>
    <lineage>
        <taxon>Bacteria</taxon>
        <taxon>Pseudomonadati</taxon>
        <taxon>Pseudomonadota</taxon>
        <taxon>Alphaproteobacteria</taxon>
        <taxon>Acetobacterales</taxon>
        <taxon>Roseomonadaceae</taxon>
        <taxon>Siccirubricoccus</taxon>
    </lineage>
</organism>
<dbReference type="RefSeq" id="WP_186771063.1">
    <property type="nucleotide sequence ID" value="NZ_JACOMF010000014.1"/>
</dbReference>
<keyword evidence="1" id="KW-1133">Transmembrane helix</keyword>
<proteinExistence type="predicted"/>
<feature type="transmembrane region" description="Helical" evidence="1">
    <location>
        <begin position="12"/>
        <end position="30"/>
    </location>
</feature>
<accession>A0A9X0QZ25</accession>
<dbReference type="AlphaFoldDB" id="A0A9X0QZ25"/>
<keyword evidence="3" id="KW-1185">Reference proteome</keyword>
<protein>
    <submittedName>
        <fullName evidence="2">Uncharacterized protein</fullName>
    </submittedName>
</protein>
<keyword evidence="1" id="KW-0812">Transmembrane</keyword>